<dbReference type="PANTHER" id="PTHR47480:SF1">
    <property type="entry name" value="EG45-LIKE DOMAIN CONTAINING PROTEIN 1"/>
    <property type="match status" value="1"/>
</dbReference>
<comment type="caution">
    <text evidence="3">The sequence shown here is derived from an EMBL/GenBank/DDBJ whole genome shotgun (WGS) entry which is preliminary data.</text>
</comment>
<dbReference type="InterPro" id="IPR009009">
    <property type="entry name" value="RlpA-like_DPBB"/>
</dbReference>
<name>A0A4S4DPH8_CAMSN</name>
<sequence length="269" mass="29019">MCLKIRAQSHETLVVITKSTVDLIHRVLKLKRMSMNPQQFLLVCLSLFLLFFTHISHLSLADVGTTASYAPPYIPTACSGNDGSQFPSSNLFAAAGEGIWDNGAACGRQYLVRCISAAAPNSCNPSQTIQVKIVDRAQTSASRPSRGGTTMVLSTTAFGAIANGSPPSINIEFQQDQSPELADYTIWGTTLLNLLQICFKFAPTLSPKLSTDAKLDEVSRSPDTTPLDPTGYTSALRSETTTIPHRYANSPEKTEKSPLLEHTDGADLP</sequence>
<organism evidence="3 4">
    <name type="scientific">Camellia sinensis var. sinensis</name>
    <name type="common">China tea</name>
    <dbReference type="NCBI Taxonomy" id="542762"/>
    <lineage>
        <taxon>Eukaryota</taxon>
        <taxon>Viridiplantae</taxon>
        <taxon>Streptophyta</taxon>
        <taxon>Embryophyta</taxon>
        <taxon>Tracheophyta</taxon>
        <taxon>Spermatophyta</taxon>
        <taxon>Magnoliopsida</taxon>
        <taxon>eudicotyledons</taxon>
        <taxon>Gunneridae</taxon>
        <taxon>Pentapetalae</taxon>
        <taxon>asterids</taxon>
        <taxon>Ericales</taxon>
        <taxon>Theaceae</taxon>
        <taxon>Camellia</taxon>
    </lineage>
</organism>
<feature type="region of interest" description="Disordered" evidence="1">
    <location>
        <begin position="211"/>
        <end position="269"/>
    </location>
</feature>
<dbReference type="PROSITE" id="PS50842">
    <property type="entry name" value="EXPANSIN_EG45"/>
    <property type="match status" value="1"/>
</dbReference>
<gene>
    <name evidence="3" type="ORF">TEA_025428</name>
</gene>
<dbReference type="SUPFAM" id="SSF50685">
    <property type="entry name" value="Barwin-like endoglucanases"/>
    <property type="match status" value="1"/>
</dbReference>
<evidence type="ECO:0000313" key="3">
    <source>
        <dbReference type="EMBL" id="THG04106.1"/>
    </source>
</evidence>
<reference evidence="3 4" key="1">
    <citation type="journal article" date="2018" name="Proc. Natl. Acad. Sci. U.S.A.">
        <title>Draft genome sequence of Camellia sinensis var. sinensis provides insights into the evolution of the tea genome and tea quality.</title>
        <authorList>
            <person name="Wei C."/>
            <person name="Yang H."/>
            <person name="Wang S."/>
            <person name="Zhao J."/>
            <person name="Liu C."/>
            <person name="Gao L."/>
            <person name="Xia E."/>
            <person name="Lu Y."/>
            <person name="Tai Y."/>
            <person name="She G."/>
            <person name="Sun J."/>
            <person name="Cao H."/>
            <person name="Tong W."/>
            <person name="Gao Q."/>
            <person name="Li Y."/>
            <person name="Deng W."/>
            <person name="Jiang X."/>
            <person name="Wang W."/>
            <person name="Chen Q."/>
            <person name="Zhang S."/>
            <person name="Li H."/>
            <person name="Wu J."/>
            <person name="Wang P."/>
            <person name="Li P."/>
            <person name="Shi C."/>
            <person name="Zheng F."/>
            <person name="Jian J."/>
            <person name="Huang B."/>
            <person name="Shan D."/>
            <person name="Shi M."/>
            <person name="Fang C."/>
            <person name="Yue Y."/>
            <person name="Li F."/>
            <person name="Li D."/>
            <person name="Wei S."/>
            <person name="Han B."/>
            <person name="Jiang C."/>
            <person name="Yin Y."/>
            <person name="Xia T."/>
            <person name="Zhang Z."/>
            <person name="Bennetzen J.L."/>
            <person name="Zhao S."/>
            <person name="Wan X."/>
        </authorList>
    </citation>
    <scope>NUCLEOTIDE SEQUENCE [LARGE SCALE GENOMIC DNA]</scope>
    <source>
        <strain evidence="4">cv. Shuchazao</strain>
        <tissue evidence="3">Leaf</tissue>
    </source>
</reference>
<dbReference type="Pfam" id="PF03330">
    <property type="entry name" value="DPBB_1"/>
    <property type="match status" value="1"/>
</dbReference>
<dbReference type="AlphaFoldDB" id="A0A4S4DPH8"/>
<dbReference type="EMBL" id="SDRB02010812">
    <property type="protein sequence ID" value="THG04106.1"/>
    <property type="molecule type" value="Genomic_DNA"/>
</dbReference>
<proteinExistence type="predicted"/>
<feature type="domain" description="Expansin-like EG45" evidence="2">
    <location>
        <begin position="75"/>
        <end position="175"/>
    </location>
</feature>
<dbReference type="InterPro" id="IPR036908">
    <property type="entry name" value="RlpA-like_sf"/>
</dbReference>
<feature type="compositionally biased region" description="Polar residues" evidence="1">
    <location>
        <begin position="231"/>
        <end position="243"/>
    </location>
</feature>
<dbReference type="Gene3D" id="2.40.40.10">
    <property type="entry name" value="RlpA-like domain"/>
    <property type="match status" value="1"/>
</dbReference>
<dbReference type="PANTHER" id="PTHR47480">
    <property type="entry name" value="EG45-LIKE DOMAIN CONTAINING PROTEIN"/>
    <property type="match status" value="1"/>
</dbReference>
<protein>
    <recommendedName>
        <fullName evidence="2">Expansin-like EG45 domain-containing protein</fullName>
    </recommendedName>
</protein>
<dbReference type="CDD" id="cd22269">
    <property type="entry name" value="DPBB_EG45-like"/>
    <property type="match status" value="1"/>
</dbReference>
<dbReference type="Proteomes" id="UP000306102">
    <property type="component" value="Unassembled WGS sequence"/>
</dbReference>
<dbReference type="InterPro" id="IPR007112">
    <property type="entry name" value="Expansin/allergen_DPBB_dom"/>
</dbReference>
<evidence type="ECO:0000256" key="1">
    <source>
        <dbReference type="SAM" id="MobiDB-lite"/>
    </source>
</evidence>
<evidence type="ECO:0000259" key="2">
    <source>
        <dbReference type="PROSITE" id="PS50842"/>
    </source>
</evidence>
<keyword evidence="4" id="KW-1185">Reference proteome</keyword>
<evidence type="ECO:0000313" key="4">
    <source>
        <dbReference type="Proteomes" id="UP000306102"/>
    </source>
</evidence>
<accession>A0A4S4DPH8</accession>
<feature type="compositionally biased region" description="Basic and acidic residues" evidence="1">
    <location>
        <begin position="211"/>
        <end position="220"/>
    </location>
</feature>
<feature type="compositionally biased region" description="Basic and acidic residues" evidence="1">
    <location>
        <begin position="252"/>
        <end position="269"/>
    </location>
</feature>